<evidence type="ECO:0000313" key="1">
    <source>
        <dbReference type="EMBL" id="KAF6224627.1"/>
    </source>
</evidence>
<dbReference type="RefSeq" id="XP_037158325.1">
    <property type="nucleotide sequence ID" value="XM_037314799.1"/>
</dbReference>
<dbReference type="AlphaFoldDB" id="A0A8H6CJF4"/>
<reference evidence="1 2" key="1">
    <citation type="journal article" date="2020" name="Genomics">
        <title>Complete, high-quality genomes from long-read metagenomic sequencing of two wolf lichen thalli reveals enigmatic genome architecture.</title>
        <authorList>
            <person name="McKenzie S.K."/>
            <person name="Walston R.F."/>
            <person name="Allen J.L."/>
        </authorList>
    </citation>
    <scope>NUCLEOTIDE SEQUENCE [LARGE SCALE GENOMIC DNA]</scope>
    <source>
        <strain evidence="1">WasteWater2</strain>
    </source>
</reference>
<comment type="caution">
    <text evidence="1">The sequence shown here is derived from an EMBL/GenBank/DDBJ whole genome shotgun (WGS) entry which is preliminary data.</text>
</comment>
<organism evidence="1 2">
    <name type="scientific">Letharia columbiana</name>
    <dbReference type="NCBI Taxonomy" id="112416"/>
    <lineage>
        <taxon>Eukaryota</taxon>
        <taxon>Fungi</taxon>
        <taxon>Dikarya</taxon>
        <taxon>Ascomycota</taxon>
        <taxon>Pezizomycotina</taxon>
        <taxon>Lecanoromycetes</taxon>
        <taxon>OSLEUM clade</taxon>
        <taxon>Lecanoromycetidae</taxon>
        <taxon>Lecanorales</taxon>
        <taxon>Lecanorineae</taxon>
        <taxon>Parmeliaceae</taxon>
        <taxon>Letharia</taxon>
    </lineage>
</organism>
<gene>
    <name evidence="1" type="ORF">HO173_012970</name>
</gene>
<evidence type="ECO:0000313" key="2">
    <source>
        <dbReference type="Proteomes" id="UP000578531"/>
    </source>
</evidence>
<keyword evidence="2" id="KW-1185">Reference proteome</keyword>
<accession>A0A8H6CJF4</accession>
<protein>
    <submittedName>
        <fullName evidence="1">Uncharacterized protein</fullName>
    </submittedName>
</protein>
<proteinExistence type="predicted"/>
<sequence length="201" mass="22377">MVLQGRPLGFFTYDTRRYETKLPGLSGYPTNSTLLLNGDNPLNYTSIAASSQKSDLQLSPSSILTVDHGTAFDPDDTKLKIYYEFDGVKTSSSQIFTAYLDALATAAVHGRDETDAAIIAYSEDRHTPINVLRDISCTSFTWGILIRALFTVWEYGTLGYATLRDKRWEGLSFTIDYDGKPAGEGFILYNPRPPHELAISR</sequence>
<name>A0A8H6CJF4_9LECA</name>
<dbReference type="EMBL" id="JACCJC010000115">
    <property type="protein sequence ID" value="KAF6224627.1"/>
    <property type="molecule type" value="Genomic_DNA"/>
</dbReference>
<dbReference type="Proteomes" id="UP000578531">
    <property type="component" value="Unassembled WGS sequence"/>
</dbReference>
<dbReference type="GeneID" id="59294602"/>